<dbReference type="Pfam" id="PF02361">
    <property type="entry name" value="CbiQ"/>
    <property type="match status" value="1"/>
</dbReference>
<dbReference type="AlphaFoldDB" id="A0A0P6XDX3"/>
<evidence type="ECO:0000256" key="4">
    <source>
        <dbReference type="ARBA" id="ARBA00022989"/>
    </source>
</evidence>
<evidence type="ECO:0000313" key="8">
    <source>
        <dbReference type="Proteomes" id="UP000050417"/>
    </source>
</evidence>
<evidence type="ECO:0000256" key="3">
    <source>
        <dbReference type="ARBA" id="ARBA00022692"/>
    </source>
</evidence>
<keyword evidence="3 6" id="KW-0812">Transmembrane</keyword>
<dbReference type="NCBIfam" id="TIGR02454">
    <property type="entry name" value="ECF_T_CbiQ"/>
    <property type="match status" value="1"/>
</dbReference>
<evidence type="ECO:0000313" key="7">
    <source>
        <dbReference type="EMBL" id="KPL78413.1"/>
    </source>
</evidence>
<dbReference type="GO" id="GO:0006824">
    <property type="term" value="P:cobalt ion transport"/>
    <property type="evidence" value="ECO:0007669"/>
    <property type="project" value="InterPro"/>
</dbReference>
<feature type="transmembrane region" description="Helical" evidence="6">
    <location>
        <begin position="75"/>
        <end position="94"/>
    </location>
</feature>
<accession>A0A0P6XDX3</accession>
<dbReference type="EMBL" id="LGCL01000018">
    <property type="protein sequence ID" value="KPL78413.1"/>
    <property type="molecule type" value="Genomic_DNA"/>
</dbReference>
<dbReference type="GO" id="GO:0043190">
    <property type="term" value="C:ATP-binding cassette (ABC) transporter complex"/>
    <property type="evidence" value="ECO:0007669"/>
    <property type="project" value="InterPro"/>
</dbReference>
<name>A0A0P6XDX3_9CHLR</name>
<reference evidence="7 8" key="1">
    <citation type="submission" date="2015-07" db="EMBL/GenBank/DDBJ databases">
        <title>Genome sequence of Ornatilinea apprima DSM 23815.</title>
        <authorList>
            <person name="Hemp J."/>
            <person name="Ward L.M."/>
            <person name="Pace L.A."/>
            <person name="Fischer W.W."/>
        </authorList>
    </citation>
    <scope>NUCLEOTIDE SEQUENCE [LARGE SCALE GENOMIC DNA]</scope>
    <source>
        <strain evidence="7 8">P3M-1</strain>
    </source>
</reference>
<dbReference type="Proteomes" id="UP000050417">
    <property type="component" value="Unassembled WGS sequence"/>
</dbReference>
<evidence type="ECO:0000256" key="6">
    <source>
        <dbReference type="SAM" id="Phobius"/>
    </source>
</evidence>
<feature type="transmembrane region" description="Helical" evidence="6">
    <location>
        <begin position="247"/>
        <end position="266"/>
    </location>
</feature>
<evidence type="ECO:0000256" key="2">
    <source>
        <dbReference type="ARBA" id="ARBA00022475"/>
    </source>
</evidence>
<keyword evidence="8" id="KW-1185">Reference proteome</keyword>
<evidence type="ECO:0000256" key="5">
    <source>
        <dbReference type="ARBA" id="ARBA00023136"/>
    </source>
</evidence>
<organism evidence="7 8">
    <name type="scientific">Ornatilinea apprima</name>
    <dbReference type="NCBI Taxonomy" id="1134406"/>
    <lineage>
        <taxon>Bacteria</taxon>
        <taxon>Bacillati</taxon>
        <taxon>Chloroflexota</taxon>
        <taxon>Anaerolineae</taxon>
        <taxon>Anaerolineales</taxon>
        <taxon>Anaerolineaceae</taxon>
        <taxon>Ornatilinea</taxon>
    </lineage>
</organism>
<dbReference type="InterPro" id="IPR012809">
    <property type="entry name" value="ECF_CbiQ"/>
</dbReference>
<dbReference type="PANTHER" id="PTHR34857:SF2">
    <property type="entry name" value="SLL0384 PROTEIN"/>
    <property type="match status" value="1"/>
</dbReference>
<dbReference type="InterPro" id="IPR003339">
    <property type="entry name" value="ABC/ECF_trnsptr_transmembrane"/>
</dbReference>
<dbReference type="OrthoDB" id="8585740at2"/>
<protein>
    <recommendedName>
        <fullName evidence="9">Cobalt ABC transporter permease</fullName>
    </recommendedName>
</protein>
<dbReference type="RefSeq" id="WP_075062211.1">
    <property type="nucleotide sequence ID" value="NZ_LGCL01000018.1"/>
</dbReference>
<dbReference type="InterPro" id="IPR051611">
    <property type="entry name" value="ECF_transporter_component"/>
</dbReference>
<comment type="subcellular location">
    <subcellularLocation>
        <location evidence="1">Cell membrane</location>
        <topology evidence="1">Multi-pass membrane protein</topology>
    </subcellularLocation>
</comment>
<proteinExistence type="predicted"/>
<evidence type="ECO:0000256" key="1">
    <source>
        <dbReference type="ARBA" id="ARBA00004651"/>
    </source>
</evidence>
<sequence>MSASVFAPPQPFSSPLHRLDARVKLALALAYILTTALAPQGAWAVYVLLLALITAAAVLSELGVGWVYRRSLIAVPFALAAMPLVFSLPGPAWFSLRLGSLSLTASLTGAERAASILLKVWLSVQAGILLSATTRQTALLAAMRALKLPRLLVAVMGLMWRYLDLMLAEARRLLRARASRSARSAQPGLRTGGTLAWRAKVTGGMAGSLMLRSLERSERVYQAMLARGYDGEAREAQHHPLAAADRWLLVGGLWVFLMVNLLALLWK</sequence>
<dbReference type="STRING" id="1134406.ADN00_06715"/>
<feature type="transmembrane region" description="Helical" evidence="6">
    <location>
        <begin position="44"/>
        <end position="68"/>
    </location>
</feature>
<dbReference type="PANTHER" id="PTHR34857">
    <property type="entry name" value="SLL0384 PROTEIN"/>
    <property type="match status" value="1"/>
</dbReference>
<gene>
    <name evidence="7" type="ORF">ADN00_06715</name>
</gene>
<dbReference type="CDD" id="cd16914">
    <property type="entry name" value="EcfT"/>
    <property type="match status" value="1"/>
</dbReference>
<comment type="caution">
    <text evidence="7">The sequence shown here is derived from an EMBL/GenBank/DDBJ whole genome shotgun (WGS) entry which is preliminary data.</text>
</comment>
<keyword evidence="2" id="KW-1003">Cell membrane</keyword>
<keyword evidence="4 6" id="KW-1133">Transmembrane helix</keyword>
<keyword evidence="5 6" id="KW-0472">Membrane</keyword>
<evidence type="ECO:0008006" key="9">
    <source>
        <dbReference type="Google" id="ProtNLM"/>
    </source>
</evidence>